<dbReference type="PROSITE" id="PS51384">
    <property type="entry name" value="FAD_FR"/>
    <property type="match status" value="1"/>
</dbReference>
<dbReference type="InterPro" id="IPR039261">
    <property type="entry name" value="FNR_nucleotide-bd"/>
</dbReference>
<dbReference type="OrthoDB" id="436496at2759"/>
<dbReference type="GO" id="GO:0016491">
    <property type="term" value="F:oxidoreductase activity"/>
    <property type="evidence" value="ECO:0007669"/>
    <property type="project" value="UniProtKB-KW"/>
</dbReference>
<dbReference type="GO" id="GO:0005739">
    <property type="term" value="C:mitochondrion"/>
    <property type="evidence" value="ECO:0007669"/>
    <property type="project" value="TreeGrafter"/>
</dbReference>
<dbReference type="SUPFAM" id="SSF63380">
    <property type="entry name" value="Riboflavin synthase domain-like"/>
    <property type="match status" value="1"/>
</dbReference>
<organism evidence="5 6">
    <name type="scientific">Gadus morhua</name>
    <name type="common">Atlantic cod</name>
    <dbReference type="NCBI Taxonomy" id="8049"/>
    <lineage>
        <taxon>Eukaryota</taxon>
        <taxon>Metazoa</taxon>
        <taxon>Chordata</taxon>
        <taxon>Craniata</taxon>
        <taxon>Vertebrata</taxon>
        <taxon>Euteleostomi</taxon>
        <taxon>Actinopterygii</taxon>
        <taxon>Neopterygii</taxon>
        <taxon>Teleostei</taxon>
        <taxon>Neoteleostei</taxon>
        <taxon>Acanthomorphata</taxon>
        <taxon>Zeiogadaria</taxon>
        <taxon>Gadariae</taxon>
        <taxon>Gadiformes</taxon>
        <taxon>Gadoidei</taxon>
        <taxon>Gadidae</taxon>
        <taxon>Gadus</taxon>
    </lineage>
</organism>
<dbReference type="OMA" id="WIDFFIP"/>
<dbReference type="SUPFAM" id="SSF52343">
    <property type="entry name" value="Ferredoxin reductase-like, C-terminal NADP-linked domain"/>
    <property type="match status" value="1"/>
</dbReference>
<protein>
    <recommendedName>
        <fullName evidence="3">Oxidoreductase NAD-binding domain-containing protein 1</fullName>
    </recommendedName>
</protein>
<name>A0A8C4ZFU5_GADMO</name>
<reference evidence="5" key="1">
    <citation type="submission" date="2025-08" db="UniProtKB">
        <authorList>
            <consortium name="Ensembl"/>
        </authorList>
    </citation>
    <scope>IDENTIFICATION</scope>
</reference>
<evidence type="ECO:0000259" key="4">
    <source>
        <dbReference type="PROSITE" id="PS51384"/>
    </source>
</evidence>
<dbReference type="GeneID" id="115535587"/>
<dbReference type="Proteomes" id="UP000694546">
    <property type="component" value="Chromosome 22"/>
</dbReference>
<sequence>MSVPSILRTAARNFLPPGRGSSRLRCRALSSCSNTRKMSSKRQMDHLEKTSKDYRQNAVYPAQVCGIIQESDTVKRLRISVHPDFTFKAGQWVDFFIPGVEKVGGFSMCSCPGLLQREGVIELAVKKALHPPAHWIHTACTVGAHVAMRVGGNFFFDPRPTDPPADLLLVAGGVGINPLYSVLLHAAHLARQHHASGGRDYRMGSAHMLYSAKSVQELLFKNTILELSREFPGQFSCDLRVTEPSQDPARDQDILPVTRRGRITEADLRAHVDPQRTLCYLCGPPPMIEAISQSLIDLGLPKDRILFEKWW</sequence>
<dbReference type="Pfam" id="PF00175">
    <property type="entry name" value="NAD_binding_1"/>
    <property type="match status" value="1"/>
</dbReference>
<dbReference type="Ensembl" id="ENSGMOT00000012707.2">
    <property type="protein sequence ID" value="ENSGMOP00000012378.2"/>
    <property type="gene ID" value="ENSGMOG00000011578.2"/>
</dbReference>
<evidence type="ECO:0000256" key="2">
    <source>
        <dbReference type="ARBA" id="ARBA00023027"/>
    </source>
</evidence>
<dbReference type="InterPro" id="IPR017927">
    <property type="entry name" value="FAD-bd_FR_type"/>
</dbReference>
<keyword evidence="1" id="KW-0560">Oxidoreductase</keyword>
<dbReference type="InterPro" id="IPR052128">
    <property type="entry name" value="Oxidoreductase_NAD-binding"/>
</dbReference>
<dbReference type="Gene3D" id="3.40.50.80">
    <property type="entry name" value="Nucleotide-binding domain of ferredoxin-NADP reductase (FNR) module"/>
    <property type="match status" value="1"/>
</dbReference>
<dbReference type="PANTHER" id="PTHR46505:SF1">
    <property type="entry name" value="OXIDOREDUCTASE NAD-BINDING DOMAIN-CONTAINING PROTEIN 1"/>
    <property type="match status" value="1"/>
</dbReference>
<evidence type="ECO:0000313" key="6">
    <source>
        <dbReference type="Proteomes" id="UP000694546"/>
    </source>
</evidence>
<dbReference type="PANTHER" id="PTHR46505">
    <property type="entry name" value="OXIDOREDUCTASE NAD-BINDING DOMAIN-CONTAINING PROTEIN 1"/>
    <property type="match status" value="1"/>
</dbReference>
<dbReference type="RefSeq" id="XP_030202785.1">
    <property type="nucleotide sequence ID" value="XM_030346925.1"/>
</dbReference>
<keyword evidence="6" id="KW-1185">Reference proteome</keyword>
<evidence type="ECO:0000256" key="3">
    <source>
        <dbReference type="ARBA" id="ARBA00040516"/>
    </source>
</evidence>
<evidence type="ECO:0000313" key="5">
    <source>
        <dbReference type="Ensembl" id="ENSGMOP00000012378.2"/>
    </source>
</evidence>
<dbReference type="AlphaFoldDB" id="A0A8C4ZFU5"/>
<dbReference type="InterPro" id="IPR017938">
    <property type="entry name" value="Riboflavin_synthase-like_b-brl"/>
</dbReference>
<dbReference type="Gene3D" id="2.40.30.10">
    <property type="entry name" value="Translation factors"/>
    <property type="match status" value="1"/>
</dbReference>
<keyword evidence="2" id="KW-0520">NAD</keyword>
<feature type="domain" description="FAD-binding FR-type" evidence="4">
    <location>
        <begin position="57"/>
        <end position="159"/>
    </location>
</feature>
<dbReference type="GeneTree" id="ENSGT00390000004280"/>
<dbReference type="CDD" id="cd00322">
    <property type="entry name" value="FNR_like"/>
    <property type="match status" value="1"/>
</dbReference>
<dbReference type="InterPro" id="IPR001433">
    <property type="entry name" value="OxRdtase_FAD/NAD-bd"/>
</dbReference>
<reference evidence="5" key="2">
    <citation type="submission" date="2025-09" db="UniProtKB">
        <authorList>
            <consortium name="Ensembl"/>
        </authorList>
    </citation>
    <scope>IDENTIFICATION</scope>
</reference>
<accession>A0A8C4ZFU5</accession>
<evidence type="ECO:0000256" key="1">
    <source>
        <dbReference type="ARBA" id="ARBA00023002"/>
    </source>
</evidence>
<gene>
    <name evidence="5" type="primary">OXNAD1</name>
    <name evidence="5" type="synonym">oxnad1</name>
</gene>
<proteinExistence type="predicted"/>